<comment type="caution">
    <text evidence="1">The sequence shown here is derived from an EMBL/GenBank/DDBJ whole genome shotgun (WGS) entry which is preliminary data.</text>
</comment>
<dbReference type="PANTHER" id="PTHR20854:SF4">
    <property type="entry name" value="INOSITOL-1-MONOPHOSPHATASE-RELATED"/>
    <property type="match status" value="1"/>
</dbReference>
<accession>A0ABV8Q642</accession>
<organism evidence="1 2">
    <name type="scientific">Gryllotalpicola reticulitermitis</name>
    <dbReference type="NCBI Taxonomy" id="1184153"/>
    <lineage>
        <taxon>Bacteria</taxon>
        <taxon>Bacillati</taxon>
        <taxon>Actinomycetota</taxon>
        <taxon>Actinomycetes</taxon>
        <taxon>Micrococcales</taxon>
        <taxon>Microbacteriaceae</taxon>
        <taxon>Gryllotalpicola</taxon>
    </lineage>
</organism>
<sequence>MTAPAATFFSGANPRLAHDQALIPGVVAALIEAGNVLVARFETKPEFRERGDVLRAISDNDTASLSVMRPALEALHPKAGWAEDELDSGTLDAGEWWVTDPVEGNINHIHGMPEWGVTATLVRDNVPVLTAVHLPLSGDSYTAVLGGGAFLNGQPITPSTKTRLDAALAGTGQASPRETAETFVKIGRSTEAMLTAALVLRVSVPATLQLVQVAAGRMDLFWQHSAVRSGLVSGALLVGEAGGVITDIHGQPWTLESSDFLATAPALHDEAVSVLSPTA</sequence>
<dbReference type="InterPro" id="IPR000760">
    <property type="entry name" value="Inositol_monophosphatase-like"/>
</dbReference>
<reference evidence="2" key="1">
    <citation type="journal article" date="2019" name="Int. J. Syst. Evol. Microbiol.">
        <title>The Global Catalogue of Microorganisms (GCM) 10K type strain sequencing project: providing services to taxonomists for standard genome sequencing and annotation.</title>
        <authorList>
            <consortium name="The Broad Institute Genomics Platform"/>
            <consortium name="The Broad Institute Genome Sequencing Center for Infectious Disease"/>
            <person name="Wu L."/>
            <person name="Ma J."/>
        </authorList>
    </citation>
    <scope>NUCLEOTIDE SEQUENCE [LARGE SCALE GENOMIC DNA]</scope>
    <source>
        <strain evidence="2">CGMCC 1.10363</strain>
    </source>
</reference>
<keyword evidence="2" id="KW-1185">Reference proteome</keyword>
<evidence type="ECO:0000313" key="2">
    <source>
        <dbReference type="Proteomes" id="UP001595900"/>
    </source>
</evidence>
<dbReference type="Pfam" id="PF00459">
    <property type="entry name" value="Inositol_P"/>
    <property type="match status" value="1"/>
</dbReference>
<protein>
    <submittedName>
        <fullName evidence="1">Inositol monophosphatase family protein</fullName>
    </submittedName>
</protein>
<dbReference type="PRINTS" id="PR00377">
    <property type="entry name" value="IMPHPHTASES"/>
</dbReference>
<gene>
    <name evidence="1" type="ORF">ACFOYW_06150</name>
</gene>
<dbReference type="Gene3D" id="3.40.190.80">
    <property type="match status" value="1"/>
</dbReference>
<dbReference type="EMBL" id="JBHSCN010000004">
    <property type="protein sequence ID" value="MFC4242946.1"/>
    <property type="molecule type" value="Genomic_DNA"/>
</dbReference>
<name>A0ABV8Q642_9MICO</name>
<dbReference type="Proteomes" id="UP001595900">
    <property type="component" value="Unassembled WGS sequence"/>
</dbReference>
<dbReference type="PANTHER" id="PTHR20854">
    <property type="entry name" value="INOSITOL MONOPHOSPHATASE"/>
    <property type="match status" value="1"/>
</dbReference>
<evidence type="ECO:0000313" key="1">
    <source>
        <dbReference type="EMBL" id="MFC4242946.1"/>
    </source>
</evidence>
<proteinExistence type="predicted"/>
<dbReference type="SUPFAM" id="SSF56655">
    <property type="entry name" value="Carbohydrate phosphatase"/>
    <property type="match status" value="1"/>
</dbReference>
<dbReference type="Gene3D" id="3.30.540.10">
    <property type="entry name" value="Fructose-1,6-Bisphosphatase, subunit A, domain 1"/>
    <property type="match status" value="1"/>
</dbReference>
<dbReference type="RefSeq" id="WP_390227911.1">
    <property type="nucleotide sequence ID" value="NZ_JBHSCN010000004.1"/>
</dbReference>